<gene>
    <name evidence="2" type="ORF">CSUI_002744</name>
</gene>
<feature type="region of interest" description="Disordered" evidence="1">
    <location>
        <begin position="148"/>
        <end position="189"/>
    </location>
</feature>
<protein>
    <submittedName>
        <fullName evidence="2">Uncharacterized protein</fullName>
    </submittedName>
</protein>
<dbReference type="GeneID" id="94426154"/>
<name>A0A2C6L7K4_9APIC</name>
<reference evidence="2 3" key="1">
    <citation type="journal article" date="2017" name="Int. J. Parasitol.">
        <title>The genome of the protozoan parasite Cystoisospora suis and a reverse vaccinology approach to identify vaccine candidates.</title>
        <authorList>
            <person name="Palmieri N."/>
            <person name="Shrestha A."/>
            <person name="Ruttkowski B."/>
            <person name="Beck T."/>
            <person name="Vogl C."/>
            <person name="Tomley F."/>
            <person name="Blake D.P."/>
            <person name="Joachim A."/>
        </authorList>
    </citation>
    <scope>NUCLEOTIDE SEQUENCE [LARGE SCALE GENOMIC DNA]</scope>
    <source>
        <strain evidence="2 3">Wien I</strain>
    </source>
</reference>
<dbReference type="RefSeq" id="XP_067925081.1">
    <property type="nucleotide sequence ID" value="XM_068062943.1"/>
</dbReference>
<keyword evidence="3" id="KW-1185">Reference proteome</keyword>
<evidence type="ECO:0000256" key="1">
    <source>
        <dbReference type="SAM" id="MobiDB-lite"/>
    </source>
</evidence>
<accession>A0A2C6L7K4</accession>
<dbReference type="Proteomes" id="UP000221165">
    <property type="component" value="Unassembled WGS sequence"/>
</dbReference>
<organism evidence="2 3">
    <name type="scientific">Cystoisospora suis</name>
    <dbReference type="NCBI Taxonomy" id="483139"/>
    <lineage>
        <taxon>Eukaryota</taxon>
        <taxon>Sar</taxon>
        <taxon>Alveolata</taxon>
        <taxon>Apicomplexa</taxon>
        <taxon>Conoidasida</taxon>
        <taxon>Coccidia</taxon>
        <taxon>Eucoccidiorida</taxon>
        <taxon>Eimeriorina</taxon>
        <taxon>Sarcocystidae</taxon>
        <taxon>Cystoisospora</taxon>
    </lineage>
</organism>
<comment type="caution">
    <text evidence="2">The sequence shown here is derived from an EMBL/GenBank/DDBJ whole genome shotgun (WGS) entry which is preliminary data.</text>
</comment>
<sequence length="189" mass="20956">MLSADTMGMLLQQLHRLVDDARGSGRLESLHAAAAVIQDNAEQFGLTLPPGPSPLWTKLYETSESDNAQTHARARLLRYFDRCYALGGNNTSLALSRSCLQRLGESCQQRPSPSVCSRSRYLLTAQERQHPRSGTASHDSHQFLRGDHITGKHQRLSLPSERRSGQVRRSTAPSGDEAKQRPLPVHHKG</sequence>
<evidence type="ECO:0000313" key="3">
    <source>
        <dbReference type="Proteomes" id="UP000221165"/>
    </source>
</evidence>
<dbReference type="VEuPathDB" id="ToxoDB:CSUI_002744"/>
<dbReference type="EMBL" id="MIGC01001147">
    <property type="protein sequence ID" value="PHJ23405.1"/>
    <property type="molecule type" value="Genomic_DNA"/>
</dbReference>
<dbReference type="AlphaFoldDB" id="A0A2C6L7K4"/>
<evidence type="ECO:0000313" key="2">
    <source>
        <dbReference type="EMBL" id="PHJ23405.1"/>
    </source>
</evidence>
<proteinExistence type="predicted"/>